<protein>
    <submittedName>
        <fullName evidence="2">Uncharacterized protein</fullName>
    </submittedName>
</protein>
<evidence type="ECO:0000313" key="3">
    <source>
        <dbReference type="Proteomes" id="UP000326565"/>
    </source>
</evidence>
<dbReference type="OrthoDB" id="5419315at2759"/>
<organism evidence="2 3">
    <name type="scientific">Aspergillus leporis</name>
    <dbReference type="NCBI Taxonomy" id="41062"/>
    <lineage>
        <taxon>Eukaryota</taxon>
        <taxon>Fungi</taxon>
        <taxon>Dikarya</taxon>
        <taxon>Ascomycota</taxon>
        <taxon>Pezizomycotina</taxon>
        <taxon>Eurotiomycetes</taxon>
        <taxon>Eurotiomycetidae</taxon>
        <taxon>Eurotiales</taxon>
        <taxon>Aspergillaceae</taxon>
        <taxon>Aspergillus</taxon>
        <taxon>Aspergillus subgen. Circumdati</taxon>
    </lineage>
</organism>
<proteinExistence type="predicted"/>
<dbReference type="EMBL" id="ML732176">
    <property type="protein sequence ID" value="KAB8076787.1"/>
    <property type="molecule type" value="Genomic_DNA"/>
</dbReference>
<keyword evidence="1" id="KW-0472">Membrane</keyword>
<accession>A0A5N5X9N8</accession>
<dbReference type="Gene3D" id="3.90.1150.10">
    <property type="entry name" value="Aspartate Aminotransferase, domain 1"/>
    <property type="match status" value="1"/>
</dbReference>
<keyword evidence="3" id="KW-1185">Reference proteome</keyword>
<dbReference type="AlphaFoldDB" id="A0A5N5X9N8"/>
<sequence>MGVVLGYCLREHLGNEDFVGDIRGRGLFYAVEFSKDRIEKKLFDPRSNSVRWYRSKRLGLVLLFILAWGLWMESMGIIFSLHLH</sequence>
<keyword evidence="1" id="KW-0812">Transmembrane</keyword>
<evidence type="ECO:0000256" key="1">
    <source>
        <dbReference type="SAM" id="Phobius"/>
    </source>
</evidence>
<dbReference type="Proteomes" id="UP000326565">
    <property type="component" value="Unassembled WGS sequence"/>
</dbReference>
<reference evidence="2 3" key="1">
    <citation type="submission" date="2019-04" db="EMBL/GenBank/DDBJ databases">
        <title>Friends and foes A comparative genomics study of 23 Aspergillus species from section Flavi.</title>
        <authorList>
            <consortium name="DOE Joint Genome Institute"/>
            <person name="Kjaerbolling I."/>
            <person name="Vesth T."/>
            <person name="Frisvad J.C."/>
            <person name="Nybo J.L."/>
            <person name="Theobald S."/>
            <person name="Kildgaard S."/>
            <person name="Isbrandt T."/>
            <person name="Kuo A."/>
            <person name="Sato A."/>
            <person name="Lyhne E.K."/>
            <person name="Kogle M.E."/>
            <person name="Wiebenga A."/>
            <person name="Kun R.S."/>
            <person name="Lubbers R.J."/>
            <person name="Makela M.R."/>
            <person name="Barry K."/>
            <person name="Chovatia M."/>
            <person name="Clum A."/>
            <person name="Daum C."/>
            <person name="Haridas S."/>
            <person name="He G."/>
            <person name="LaButti K."/>
            <person name="Lipzen A."/>
            <person name="Mondo S."/>
            <person name="Riley R."/>
            <person name="Salamov A."/>
            <person name="Simmons B.A."/>
            <person name="Magnuson J.K."/>
            <person name="Henrissat B."/>
            <person name="Mortensen U.H."/>
            <person name="Larsen T.O."/>
            <person name="Devries R.P."/>
            <person name="Grigoriev I.V."/>
            <person name="Machida M."/>
            <person name="Baker S.E."/>
            <person name="Andersen M.R."/>
        </authorList>
    </citation>
    <scope>NUCLEOTIDE SEQUENCE [LARGE SCALE GENOMIC DNA]</scope>
    <source>
        <strain evidence="2 3">CBS 151.66</strain>
    </source>
</reference>
<gene>
    <name evidence="2" type="ORF">BDV29DRAFT_169471</name>
</gene>
<evidence type="ECO:0000313" key="2">
    <source>
        <dbReference type="EMBL" id="KAB8076787.1"/>
    </source>
</evidence>
<name>A0A5N5X9N8_9EURO</name>
<keyword evidence="1" id="KW-1133">Transmembrane helix</keyword>
<dbReference type="InterPro" id="IPR015422">
    <property type="entry name" value="PyrdxlP-dep_Trfase_small"/>
</dbReference>
<feature type="transmembrane region" description="Helical" evidence="1">
    <location>
        <begin position="58"/>
        <end position="81"/>
    </location>
</feature>